<dbReference type="EMBL" id="FRCS01000005">
    <property type="protein sequence ID" value="SHN33543.1"/>
    <property type="molecule type" value="Genomic_DNA"/>
</dbReference>
<keyword evidence="6" id="KW-0863">Zinc-finger</keyword>
<dbReference type="InterPro" id="IPR027383">
    <property type="entry name" value="Znf_put"/>
</dbReference>
<keyword evidence="2" id="KW-0804">Transcription</keyword>
<accession>A0A1M7QPT0</accession>
<keyword evidence="6" id="KW-0479">Metal-binding</keyword>
<evidence type="ECO:0000256" key="4">
    <source>
        <dbReference type="SAM" id="Phobius"/>
    </source>
</evidence>
<evidence type="ECO:0000256" key="2">
    <source>
        <dbReference type="ARBA" id="ARBA00023163"/>
    </source>
</evidence>
<dbReference type="InterPro" id="IPR041916">
    <property type="entry name" value="Anti_sigma_zinc_sf"/>
</dbReference>
<feature type="region of interest" description="Disordered" evidence="3">
    <location>
        <begin position="101"/>
        <end position="137"/>
    </location>
</feature>
<feature type="transmembrane region" description="Helical" evidence="4">
    <location>
        <begin position="141"/>
        <end position="164"/>
    </location>
</feature>
<dbReference type="Gene3D" id="1.10.10.1320">
    <property type="entry name" value="Anti-sigma factor, zinc-finger domain"/>
    <property type="match status" value="1"/>
</dbReference>
<keyword evidence="1" id="KW-0805">Transcription regulation</keyword>
<evidence type="ECO:0000259" key="5">
    <source>
        <dbReference type="Pfam" id="PF13490"/>
    </source>
</evidence>
<evidence type="ECO:0000313" key="7">
    <source>
        <dbReference type="Proteomes" id="UP000184440"/>
    </source>
</evidence>
<keyword evidence="7" id="KW-1185">Reference proteome</keyword>
<keyword evidence="4" id="KW-0812">Transmembrane</keyword>
<proteinExistence type="predicted"/>
<keyword evidence="6" id="KW-0862">Zinc</keyword>
<dbReference type="OrthoDB" id="3743969at2"/>
<evidence type="ECO:0000256" key="1">
    <source>
        <dbReference type="ARBA" id="ARBA00023015"/>
    </source>
</evidence>
<protein>
    <submittedName>
        <fullName evidence="6">Putative zinc-finger</fullName>
    </submittedName>
</protein>
<reference evidence="6 7" key="1">
    <citation type="submission" date="2016-11" db="EMBL/GenBank/DDBJ databases">
        <authorList>
            <person name="Jaros S."/>
            <person name="Januszkiewicz K."/>
            <person name="Wedrychowicz H."/>
        </authorList>
    </citation>
    <scope>NUCLEOTIDE SEQUENCE [LARGE SCALE GENOMIC DNA]</scope>
    <source>
        <strain evidence="6 7">DSM 46144</strain>
    </source>
</reference>
<dbReference type="RefSeq" id="WP_073258769.1">
    <property type="nucleotide sequence ID" value="NZ_FRCS01000005.1"/>
</dbReference>
<dbReference type="STRING" id="134849.SAMN05443668_105155"/>
<evidence type="ECO:0000256" key="3">
    <source>
        <dbReference type="SAM" id="MobiDB-lite"/>
    </source>
</evidence>
<dbReference type="Pfam" id="PF13490">
    <property type="entry name" value="zf-HC2"/>
    <property type="match status" value="1"/>
</dbReference>
<evidence type="ECO:0000313" key="6">
    <source>
        <dbReference type="EMBL" id="SHN33543.1"/>
    </source>
</evidence>
<dbReference type="AlphaFoldDB" id="A0A1M7QPT0"/>
<gene>
    <name evidence="6" type="ORF">SAMN05443668_105155</name>
</gene>
<name>A0A1M7QPT0_9ACTN</name>
<sequence>MTGPRRDPHLGELASAFADDALDLTTRDRVLVHLAHCAECRAEVDGHRQLKARLAKLETPRCPDSLLDRLRALPETTPTDRATPELTPPPIRMEASFRAVAPAGRPPITRRPVAAAAGRRRPIGRRPDSSRPGGRRLRRSVVATAVGGVAAFAISLSTVVVLGGDQQQPSTVNPPVLTYIKEHGEVTGGVPGGDREASVVDVADTDE</sequence>
<keyword evidence="4" id="KW-0472">Membrane</keyword>
<keyword evidence="4" id="KW-1133">Transmembrane helix</keyword>
<dbReference type="Proteomes" id="UP000184440">
    <property type="component" value="Unassembled WGS sequence"/>
</dbReference>
<feature type="domain" description="Putative zinc-finger" evidence="5">
    <location>
        <begin position="12"/>
        <end position="41"/>
    </location>
</feature>
<feature type="region of interest" description="Disordered" evidence="3">
    <location>
        <begin position="184"/>
        <end position="207"/>
    </location>
</feature>
<dbReference type="GO" id="GO:0008270">
    <property type="term" value="F:zinc ion binding"/>
    <property type="evidence" value="ECO:0007669"/>
    <property type="project" value="UniProtKB-KW"/>
</dbReference>
<organism evidence="6 7">
    <name type="scientific">Cryptosporangium aurantiacum</name>
    <dbReference type="NCBI Taxonomy" id="134849"/>
    <lineage>
        <taxon>Bacteria</taxon>
        <taxon>Bacillati</taxon>
        <taxon>Actinomycetota</taxon>
        <taxon>Actinomycetes</taxon>
        <taxon>Cryptosporangiales</taxon>
        <taxon>Cryptosporangiaceae</taxon>
        <taxon>Cryptosporangium</taxon>
    </lineage>
</organism>